<evidence type="ECO:0000313" key="5">
    <source>
        <dbReference type="Proteomes" id="UP000031672"/>
    </source>
</evidence>
<evidence type="ECO:0000256" key="2">
    <source>
        <dbReference type="ARBA" id="ARBA00023002"/>
    </source>
</evidence>
<keyword evidence="2" id="KW-0560">Oxidoreductase</keyword>
<dbReference type="PANTHER" id="PTHR43673">
    <property type="entry name" value="NAD(P)H NITROREDUCTASE YDGI-RELATED"/>
    <property type="match status" value="1"/>
</dbReference>
<dbReference type="AlphaFoldDB" id="A0A0C2NQC2"/>
<dbReference type="GO" id="GO:0016491">
    <property type="term" value="F:oxidoreductase activity"/>
    <property type="evidence" value="ECO:0007669"/>
    <property type="project" value="UniProtKB-KW"/>
</dbReference>
<dbReference type="OrthoDB" id="9809288at2"/>
<dbReference type="STRING" id="1461322.OJ16_10235"/>
<comment type="similarity">
    <text evidence="1">Belongs to the nitroreductase family.</text>
</comment>
<sequence>MKRFSDVVNYRRAVRKYDPDYAFDHDVVTQALELATLAPNSSNMQLWEFHRVKSPEMLEKMKACCLGQNAAKTANELIVFVTAPQKWRDRADMNAKVIRNAFASKPNTPEHVFAYYEKDMPYLYGGVDLIEYKGLDKEQGQELRKNDVRVILNKSAALAAMTFMYALAEVDYDSCPMEGFEEGAIKSLLNLPEEAEVCMVVSVGKRLPEGVYGPRLRVDLSDVVIEH</sequence>
<reference evidence="4 5" key="1">
    <citation type="submission" date="2014-11" db="EMBL/GenBank/DDBJ databases">
        <title>Draft Genome Sequence of Vibrio piscirenalis strains CECT 8603T and CECT 8604, two marine Gammaproteobacterium isolated from cultured gilthead sea bream (Sparus aurata).</title>
        <authorList>
            <person name="Arahal D.R."/>
            <person name="Rodrigo-Torres L."/>
            <person name="Lucena T."/>
            <person name="Pujalte M.J."/>
        </authorList>
    </citation>
    <scope>NUCLEOTIDE SEQUENCE [LARGE SCALE GENOMIC DNA]</scope>
    <source>
        <strain evidence="4 5">DCR 1-4-2</strain>
    </source>
</reference>
<dbReference type="PANTHER" id="PTHR43673:SF10">
    <property type="entry name" value="NADH DEHYDROGENASE_NAD(P)H NITROREDUCTASE XCC3605-RELATED"/>
    <property type="match status" value="1"/>
</dbReference>
<evidence type="ECO:0000256" key="1">
    <source>
        <dbReference type="ARBA" id="ARBA00007118"/>
    </source>
</evidence>
<dbReference type="Pfam" id="PF00881">
    <property type="entry name" value="Nitroreductase"/>
    <property type="match status" value="1"/>
</dbReference>
<dbReference type="RefSeq" id="WP_040990065.1">
    <property type="nucleotide sequence ID" value="NZ_JBFRUC010000016.1"/>
</dbReference>
<accession>A0A0C2JH79</accession>
<keyword evidence="5" id="KW-1185">Reference proteome</keyword>
<accession>A0A0C2NQC2</accession>
<name>A0A0C2NQC2_9VIBR</name>
<organism evidence="4 5">
    <name type="scientific">Vibrio renipiscarius</name>
    <dbReference type="NCBI Taxonomy" id="1461322"/>
    <lineage>
        <taxon>Bacteria</taxon>
        <taxon>Pseudomonadati</taxon>
        <taxon>Pseudomonadota</taxon>
        <taxon>Gammaproteobacteria</taxon>
        <taxon>Vibrionales</taxon>
        <taxon>Vibrionaceae</taxon>
        <taxon>Vibrio</taxon>
    </lineage>
</organism>
<comment type="caution">
    <text evidence="4">The sequence shown here is derived from an EMBL/GenBank/DDBJ whole genome shotgun (WGS) entry which is preliminary data.</text>
</comment>
<dbReference type="Proteomes" id="UP000031672">
    <property type="component" value="Unassembled WGS sequence"/>
</dbReference>
<feature type="domain" description="Nitroreductase" evidence="3">
    <location>
        <begin position="10"/>
        <end position="205"/>
    </location>
</feature>
<evidence type="ECO:0000259" key="3">
    <source>
        <dbReference type="Pfam" id="PF00881"/>
    </source>
</evidence>
<proteinExistence type="inferred from homology"/>
<dbReference type="InterPro" id="IPR000415">
    <property type="entry name" value="Nitroreductase-like"/>
</dbReference>
<protein>
    <recommendedName>
        <fullName evidence="3">Nitroreductase domain-containing protein</fullName>
    </recommendedName>
</protein>
<dbReference type="Gene3D" id="3.40.109.10">
    <property type="entry name" value="NADH Oxidase"/>
    <property type="match status" value="1"/>
</dbReference>
<dbReference type="SUPFAM" id="SSF55469">
    <property type="entry name" value="FMN-dependent nitroreductase-like"/>
    <property type="match status" value="1"/>
</dbReference>
<evidence type="ECO:0000313" key="4">
    <source>
        <dbReference type="EMBL" id="KII78390.1"/>
    </source>
</evidence>
<dbReference type="InterPro" id="IPR029479">
    <property type="entry name" value="Nitroreductase"/>
</dbReference>
<gene>
    <name evidence="4" type="ORF">OJ16_10235</name>
</gene>
<dbReference type="EMBL" id="JTKH01000019">
    <property type="protein sequence ID" value="KII78390.1"/>
    <property type="molecule type" value="Genomic_DNA"/>
</dbReference>